<comment type="caution">
    <text evidence="2">The sequence shown here is derived from an EMBL/GenBank/DDBJ whole genome shotgun (WGS) entry which is preliminary data.</text>
</comment>
<proteinExistence type="predicted"/>
<keyword evidence="1" id="KW-0732">Signal</keyword>
<dbReference type="Proteomes" id="UP001597090">
    <property type="component" value="Unassembled WGS sequence"/>
</dbReference>
<dbReference type="InterPro" id="IPR021719">
    <property type="entry name" value="Prot_inh_I78"/>
</dbReference>
<protein>
    <submittedName>
        <fullName evidence="2">I78 family peptidase inhibitor</fullName>
    </submittedName>
</protein>
<gene>
    <name evidence="2" type="ORF">ACFQZQ_10700</name>
</gene>
<feature type="chain" id="PRO_5046557937" evidence="1">
    <location>
        <begin position="27"/>
        <end position="104"/>
    </location>
</feature>
<dbReference type="Pfam" id="PF11720">
    <property type="entry name" value="Inhibitor_I78"/>
    <property type="match status" value="1"/>
</dbReference>
<feature type="signal peptide" evidence="1">
    <location>
        <begin position="1"/>
        <end position="26"/>
    </location>
</feature>
<reference evidence="3" key="1">
    <citation type="journal article" date="2019" name="Int. J. Syst. Evol. Microbiol.">
        <title>The Global Catalogue of Microorganisms (GCM) 10K type strain sequencing project: providing services to taxonomists for standard genome sequencing and annotation.</title>
        <authorList>
            <consortium name="The Broad Institute Genomics Platform"/>
            <consortium name="The Broad Institute Genome Sequencing Center for Infectious Disease"/>
            <person name="Wu L."/>
            <person name="Ma J."/>
        </authorList>
    </citation>
    <scope>NUCLEOTIDE SEQUENCE [LARGE SCALE GENOMIC DNA]</scope>
    <source>
        <strain evidence="3">CCUG 55491</strain>
    </source>
</reference>
<evidence type="ECO:0000313" key="3">
    <source>
        <dbReference type="Proteomes" id="UP001597090"/>
    </source>
</evidence>
<organism evidence="2 3">
    <name type="scientific">Lysobacter koreensis</name>
    <dbReference type="NCBI Taxonomy" id="266122"/>
    <lineage>
        <taxon>Bacteria</taxon>
        <taxon>Pseudomonadati</taxon>
        <taxon>Pseudomonadota</taxon>
        <taxon>Gammaproteobacteria</taxon>
        <taxon>Lysobacterales</taxon>
        <taxon>Lysobacteraceae</taxon>
        <taxon>Lysobacter</taxon>
    </lineage>
</organism>
<keyword evidence="3" id="KW-1185">Reference proteome</keyword>
<name>A0ABW2YMW3_9GAMM</name>
<accession>A0ABW2YMW3</accession>
<dbReference type="Gene3D" id="3.30.10.10">
    <property type="entry name" value="Trypsin Inhibitor V, subunit A"/>
    <property type="match status" value="1"/>
</dbReference>
<evidence type="ECO:0000256" key="1">
    <source>
        <dbReference type="SAM" id="SignalP"/>
    </source>
</evidence>
<evidence type="ECO:0000313" key="2">
    <source>
        <dbReference type="EMBL" id="MFD0739749.1"/>
    </source>
</evidence>
<dbReference type="EMBL" id="JBHTIH010000004">
    <property type="protein sequence ID" value="MFD0739749.1"/>
    <property type="molecule type" value="Genomic_DNA"/>
</dbReference>
<dbReference type="RefSeq" id="WP_386812779.1">
    <property type="nucleotide sequence ID" value="NZ_JBHTIH010000004.1"/>
</dbReference>
<sequence length="104" mass="10441">MSDQTPASSHLLLPAIVLVLAAGACATMPPPGGPPPSAMCNAQGAIGAIGRAPTADVVERARIDSGSASVRVIRPGDAVTKDLRSDRLNLNVNARDAIEGVTCG</sequence>